<dbReference type="EMBL" id="LGTZ01000905">
    <property type="protein sequence ID" value="OJD22989.1"/>
    <property type="molecule type" value="Genomic_DNA"/>
</dbReference>
<feature type="compositionally biased region" description="Polar residues" evidence="1">
    <location>
        <begin position="108"/>
        <end position="125"/>
    </location>
</feature>
<feature type="region of interest" description="Disordered" evidence="1">
    <location>
        <begin position="1"/>
        <end position="99"/>
    </location>
</feature>
<evidence type="ECO:0000256" key="1">
    <source>
        <dbReference type="SAM" id="MobiDB-lite"/>
    </source>
</evidence>
<feature type="compositionally biased region" description="Basic residues" evidence="1">
    <location>
        <begin position="216"/>
        <end position="226"/>
    </location>
</feature>
<dbReference type="Proteomes" id="UP000242791">
    <property type="component" value="Unassembled WGS sequence"/>
</dbReference>
<dbReference type="AlphaFoldDB" id="A0A1J9R5T6"/>
<comment type="caution">
    <text evidence="2">The sequence shown here is derived from an EMBL/GenBank/DDBJ whole genome shotgun (WGS) entry which is preliminary data.</text>
</comment>
<feature type="region of interest" description="Disordered" evidence="1">
    <location>
        <begin position="175"/>
        <end position="281"/>
    </location>
</feature>
<sequence>MGNRPRNPTPNSVSPCRNTYPVLRSSLSDDTLPGSTTASSLKGPNHCDDLDADSEPENSLYDELSRSQSPTHCSPRISAFPDLSNDSHKETASASANMQPRLFRATDSESPVQQSKAYEHNSNSLAVESNQLRDLNRRLFEIYADPSTDAGTDADENVRDYHKLQQLPSALVHRGCNNEKGKDYSGTGTVNDKKDKEGNKENIPPDTTIPLEGGKQKPRRCNRSRRPLGLLKPSDFCPGDASTGPNCSRNRSGTGASNLRMNDDDDDGDVFLGGPEARRAS</sequence>
<reference evidence="2 3" key="1">
    <citation type="submission" date="2015-08" db="EMBL/GenBank/DDBJ databases">
        <title>Emmonsia species relationships and genome sequence.</title>
        <authorList>
            <person name="Cuomo C.A."/>
            <person name="Schwartz I.S."/>
            <person name="Kenyon C."/>
            <person name="De Hoog G.S."/>
            <person name="Govender N.P."/>
            <person name="Botha A."/>
            <person name="Moreno L."/>
            <person name="De Vries M."/>
            <person name="Munoz J.F."/>
            <person name="Stielow J.B."/>
        </authorList>
    </citation>
    <scope>NUCLEOTIDE SEQUENCE [LARGE SCALE GENOMIC DNA]</scope>
    <source>
        <strain evidence="2 3">EI222</strain>
    </source>
</reference>
<evidence type="ECO:0000313" key="2">
    <source>
        <dbReference type="EMBL" id="OJD22989.1"/>
    </source>
</evidence>
<feature type="region of interest" description="Disordered" evidence="1">
    <location>
        <begin position="106"/>
        <end position="125"/>
    </location>
</feature>
<name>A0A1J9R5T6_9EURO</name>
<accession>A0A1J9R5T6</accession>
<organism evidence="2 3">
    <name type="scientific">Blastomyces percursus</name>
    <dbReference type="NCBI Taxonomy" id="1658174"/>
    <lineage>
        <taxon>Eukaryota</taxon>
        <taxon>Fungi</taxon>
        <taxon>Dikarya</taxon>
        <taxon>Ascomycota</taxon>
        <taxon>Pezizomycotina</taxon>
        <taxon>Eurotiomycetes</taxon>
        <taxon>Eurotiomycetidae</taxon>
        <taxon>Onygenales</taxon>
        <taxon>Ajellomycetaceae</taxon>
        <taxon>Blastomyces</taxon>
    </lineage>
</organism>
<dbReference type="OrthoDB" id="4177049at2759"/>
<dbReference type="VEuPathDB" id="FungiDB:ACJ73_05662"/>
<keyword evidence="3" id="KW-1185">Reference proteome</keyword>
<feature type="compositionally biased region" description="Polar residues" evidence="1">
    <location>
        <begin position="25"/>
        <end position="42"/>
    </location>
</feature>
<feature type="compositionally biased region" description="Polar residues" evidence="1">
    <location>
        <begin position="243"/>
        <end position="260"/>
    </location>
</feature>
<proteinExistence type="predicted"/>
<protein>
    <submittedName>
        <fullName evidence="2">Uncharacterized protein</fullName>
    </submittedName>
</protein>
<evidence type="ECO:0000313" key="3">
    <source>
        <dbReference type="Proteomes" id="UP000242791"/>
    </source>
</evidence>
<feature type="compositionally biased region" description="Basic and acidic residues" evidence="1">
    <location>
        <begin position="191"/>
        <end position="200"/>
    </location>
</feature>
<gene>
    <name evidence="2" type="ORF">ACJ73_05662</name>
</gene>